<reference evidence="7 8" key="1">
    <citation type="submission" date="2018-12" db="EMBL/GenBank/DDBJ databases">
        <authorList>
            <consortium name="Pathogen Informatics"/>
        </authorList>
    </citation>
    <scope>NUCLEOTIDE SEQUENCE [LARGE SCALE GENOMIC DNA]</scope>
    <source>
        <strain evidence="7 8">NCTC10297</strain>
    </source>
</reference>
<dbReference type="AlphaFoldDB" id="A0A448GZ63"/>
<dbReference type="Pfam" id="PF13627">
    <property type="entry name" value="LptM_cons"/>
    <property type="match status" value="1"/>
</dbReference>
<dbReference type="PROSITE" id="PS51257">
    <property type="entry name" value="PROKAR_LIPOPROTEIN"/>
    <property type="match status" value="1"/>
</dbReference>
<keyword evidence="2" id="KW-0732">Signal</keyword>
<gene>
    <name evidence="7" type="ORF">NCTC10297_01974</name>
</gene>
<dbReference type="Proteomes" id="UP000274100">
    <property type="component" value="Chromosome"/>
</dbReference>
<dbReference type="GO" id="GO:0009279">
    <property type="term" value="C:cell outer membrane"/>
    <property type="evidence" value="ECO:0007669"/>
    <property type="project" value="UniProtKB-SubCell"/>
</dbReference>
<organism evidence="7 8">
    <name type="scientific">Moraxella cuniculi</name>
    <dbReference type="NCBI Taxonomy" id="34061"/>
    <lineage>
        <taxon>Bacteria</taxon>
        <taxon>Pseudomonadati</taxon>
        <taxon>Pseudomonadota</taxon>
        <taxon>Gammaproteobacteria</taxon>
        <taxon>Moraxellales</taxon>
        <taxon>Moraxellaceae</taxon>
        <taxon>Moraxella</taxon>
    </lineage>
</organism>
<evidence type="ECO:0000256" key="4">
    <source>
        <dbReference type="ARBA" id="ARBA00023139"/>
    </source>
</evidence>
<proteinExistence type="predicted"/>
<evidence type="ECO:0000256" key="5">
    <source>
        <dbReference type="ARBA" id="ARBA00023237"/>
    </source>
</evidence>
<dbReference type="NCBIfam" id="NF047847">
    <property type="entry name" value="SS_mature_LptM"/>
    <property type="match status" value="1"/>
</dbReference>
<sequence>MKKILPCLVLITLITGCGQKGALYLPNSNPVIDTTPASSNPNDY</sequence>
<evidence type="ECO:0000313" key="8">
    <source>
        <dbReference type="Proteomes" id="UP000274100"/>
    </source>
</evidence>
<evidence type="ECO:0000256" key="1">
    <source>
        <dbReference type="ARBA" id="ARBA00004459"/>
    </source>
</evidence>
<name>A0A448GZ63_9GAMM</name>
<protein>
    <submittedName>
        <fullName evidence="7">Predicted small periplasmic lipoprotein</fullName>
    </submittedName>
</protein>
<evidence type="ECO:0000256" key="3">
    <source>
        <dbReference type="ARBA" id="ARBA00023136"/>
    </source>
</evidence>
<keyword evidence="6 7" id="KW-0449">Lipoprotein</keyword>
<evidence type="ECO:0000256" key="2">
    <source>
        <dbReference type="ARBA" id="ARBA00022729"/>
    </source>
</evidence>
<dbReference type="InterPro" id="IPR032831">
    <property type="entry name" value="LptM_cons"/>
</dbReference>
<dbReference type="EMBL" id="LR134343">
    <property type="protein sequence ID" value="VEG13991.1"/>
    <property type="molecule type" value="Genomic_DNA"/>
</dbReference>
<dbReference type="OrthoDB" id="8550022at2"/>
<keyword evidence="5" id="KW-0998">Cell outer membrane</keyword>
<keyword evidence="4" id="KW-0564">Palmitate</keyword>
<comment type="subcellular location">
    <subcellularLocation>
        <location evidence="1">Cell outer membrane</location>
        <topology evidence="1">Lipid-anchor</topology>
    </subcellularLocation>
</comment>
<keyword evidence="3" id="KW-0472">Membrane</keyword>
<evidence type="ECO:0000313" key="7">
    <source>
        <dbReference type="EMBL" id="VEG13991.1"/>
    </source>
</evidence>
<dbReference type="RefSeq" id="WP_126331575.1">
    <property type="nucleotide sequence ID" value="NZ_LR134343.1"/>
</dbReference>
<dbReference type="KEGG" id="mcun:NCTC10297_01974"/>
<evidence type="ECO:0000256" key="6">
    <source>
        <dbReference type="ARBA" id="ARBA00023288"/>
    </source>
</evidence>
<accession>A0A448GZ63</accession>